<sequence length="342" mass="37789">MSNQRETNEVPRTVISDIAERSGVSATTVSRVLNGHKDVSAATRNKVMQYIKELGYVSHRTSRTSSAQLGITVPMFNNYFGKIIEGVYEALQGRNAQLLPIRTNNYYDAEVSQVQQLMNQEISGMIFTLPQENADELLRIKQKGLPFVVADPFRLLPDEIPTIMVENISASMIATEHLLKLGHRRIGVITGPPDWKTTIDRTTGYYAALASAGIPIDPVLICEGRWQADSGDEAARQLLALPEPPTAIFAFNDDMAIGAIYAVHASGLRVPEDISVVGCDDALDDLPYALPPLTTIHQPLREIGRIAVDVLYRIMQQQPLEATHIKLSARLIVRHSTGPRKQ</sequence>
<dbReference type="SUPFAM" id="SSF47413">
    <property type="entry name" value="lambda repressor-like DNA-binding domains"/>
    <property type="match status" value="1"/>
</dbReference>
<organism evidence="5 6">
    <name type="scientific">Tengunoibacter tsumagoiensis</name>
    <dbReference type="NCBI Taxonomy" id="2014871"/>
    <lineage>
        <taxon>Bacteria</taxon>
        <taxon>Bacillati</taxon>
        <taxon>Chloroflexota</taxon>
        <taxon>Ktedonobacteria</taxon>
        <taxon>Ktedonobacterales</taxon>
        <taxon>Dictyobacteraceae</taxon>
        <taxon>Tengunoibacter</taxon>
    </lineage>
</organism>
<dbReference type="PROSITE" id="PS50932">
    <property type="entry name" value="HTH_LACI_2"/>
    <property type="match status" value="1"/>
</dbReference>
<dbReference type="PROSITE" id="PS00356">
    <property type="entry name" value="HTH_LACI_1"/>
    <property type="match status" value="1"/>
</dbReference>
<keyword evidence="6" id="KW-1185">Reference proteome</keyword>
<dbReference type="Pfam" id="PF13377">
    <property type="entry name" value="Peripla_BP_3"/>
    <property type="match status" value="1"/>
</dbReference>
<dbReference type="GO" id="GO:0003700">
    <property type="term" value="F:DNA-binding transcription factor activity"/>
    <property type="evidence" value="ECO:0007669"/>
    <property type="project" value="TreeGrafter"/>
</dbReference>
<dbReference type="Proteomes" id="UP000287352">
    <property type="component" value="Unassembled WGS sequence"/>
</dbReference>
<dbReference type="GO" id="GO:0000976">
    <property type="term" value="F:transcription cis-regulatory region binding"/>
    <property type="evidence" value="ECO:0007669"/>
    <property type="project" value="TreeGrafter"/>
</dbReference>
<evidence type="ECO:0000256" key="2">
    <source>
        <dbReference type="ARBA" id="ARBA00023125"/>
    </source>
</evidence>
<dbReference type="OrthoDB" id="148490at2"/>
<dbReference type="RefSeq" id="WP_126580352.1">
    <property type="nucleotide sequence ID" value="NZ_BIFR01000001.1"/>
</dbReference>
<evidence type="ECO:0000313" key="5">
    <source>
        <dbReference type="EMBL" id="GCE12762.1"/>
    </source>
</evidence>
<dbReference type="Gene3D" id="3.40.50.2300">
    <property type="match status" value="2"/>
</dbReference>
<reference evidence="6" key="1">
    <citation type="submission" date="2018-12" db="EMBL/GenBank/DDBJ databases">
        <title>Tengunoibacter tsumagoiensis gen. nov., sp. nov., Dictyobacter kobayashii sp. nov., D. alpinus sp. nov., and D. joshuensis sp. nov. and description of Dictyobacteraceae fam. nov. within the order Ktedonobacterales isolated from Tengu-no-mugimeshi.</title>
        <authorList>
            <person name="Wang C.M."/>
            <person name="Zheng Y."/>
            <person name="Sakai Y."/>
            <person name="Toyoda A."/>
            <person name="Minakuchi Y."/>
            <person name="Abe K."/>
            <person name="Yokota A."/>
            <person name="Yabe S."/>
        </authorList>
    </citation>
    <scope>NUCLEOTIDE SEQUENCE [LARGE SCALE GENOMIC DNA]</scope>
    <source>
        <strain evidence="6">Uno3</strain>
    </source>
</reference>
<keyword evidence="1" id="KW-0805">Transcription regulation</keyword>
<evidence type="ECO:0000313" key="6">
    <source>
        <dbReference type="Proteomes" id="UP000287352"/>
    </source>
</evidence>
<evidence type="ECO:0000256" key="1">
    <source>
        <dbReference type="ARBA" id="ARBA00023015"/>
    </source>
</evidence>
<dbReference type="Gene3D" id="1.10.260.40">
    <property type="entry name" value="lambda repressor-like DNA-binding domains"/>
    <property type="match status" value="1"/>
</dbReference>
<evidence type="ECO:0000259" key="4">
    <source>
        <dbReference type="PROSITE" id="PS50932"/>
    </source>
</evidence>
<proteinExistence type="predicted"/>
<comment type="caution">
    <text evidence="5">The sequence shown here is derived from an EMBL/GenBank/DDBJ whole genome shotgun (WGS) entry which is preliminary data.</text>
</comment>
<gene>
    <name evidence="5" type="ORF">KTT_26210</name>
</gene>
<dbReference type="InterPro" id="IPR046335">
    <property type="entry name" value="LacI/GalR-like_sensor"/>
</dbReference>
<dbReference type="EMBL" id="BIFR01000001">
    <property type="protein sequence ID" value="GCE12762.1"/>
    <property type="molecule type" value="Genomic_DNA"/>
</dbReference>
<dbReference type="SMART" id="SM00354">
    <property type="entry name" value="HTH_LACI"/>
    <property type="match status" value="1"/>
</dbReference>
<dbReference type="PANTHER" id="PTHR30146">
    <property type="entry name" value="LACI-RELATED TRANSCRIPTIONAL REPRESSOR"/>
    <property type="match status" value="1"/>
</dbReference>
<dbReference type="AlphaFoldDB" id="A0A402A133"/>
<dbReference type="InterPro" id="IPR028082">
    <property type="entry name" value="Peripla_BP_I"/>
</dbReference>
<feature type="domain" description="HTH lacI-type" evidence="4">
    <location>
        <begin position="13"/>
        <end position="67"/>
    </location>
</feature>
<keyword evidence="3" id="KW-0804">Transcription</keyword>
<evidence type="ECO:0000256" key="3">
    <source>
        <dbReference type="ARBA" id="ARBA00023163"/>
    </source>
</evidence>
<dbReference type="InterPro" id="IPR010982">
    <property type="entry name" value="Lambda_DNA-bd_dom_sf"/>
</dbReference>
<dbReference type="CDD" id="cd06267">
    <property type="entry name" value="PBP1_LacI_sugar_binding-like"/>
    <property type="match status" value="1"/>
</dbReference>
<accession>A0A402A133</accession>
<keyword evidence="2" id="KW-0238">DNA-binding</keyword>
<dbReference type="PANTHER" id="PTHR30146:SF153">
    <property type="entry name" value="LACTOSE OPERON REPRESSOR"/>
    <property type="match status" value="1"/>
</dbReference>
<dbReference type="CDD" id="cd01392">
    <property type="entry name" value="HTH_LacI"/>
    <property type="match status" value="1"/>
</dbReference>
<dbReference type="InterPro" id="IPR000843">
    <property type="entry name" value="HTH_LacI"/>
</dbReference>
<dbReference type="SUPFAM" id="SSF53822">
    <property type="entry name" value="Periplasmic binding protein-like I"/>
    <property type="match status" value="1"/>
</dbReference>
<name>A0A402A133_9CHLR</name>
<protein>
    <submittedName>
        <fullName evidence="5">LacI family transcriptional regulator</fullName>
    </submittedName>
</protein>
<dbReference type="Pfam" id="PF00356">
    <property type="entry name" value="LacI"/>
    <property type="match status" value="1"/>
</dbReference>